<dbReference type="SUPFAM" id="SSF103473">
    <property type="entry name" value="MFS general substrate transporter"/>
    <property type="match status" value="1"/>
</dbReference>
<sequence length="420" mass="45918">MSKRPLGVAVILVTALFFLWGFALNLNPILIPHLKKACQLSDIQSSLIDASSYLAYFFMALPAGLFMKRYGYKKGILTGLLLFAAGALLFYPAASLRWYAFFLAAIFIIACGCTFLESAANPYMTELGEMEQPGKGIHLLNFAQSFNGLAACLAPLLGRQFILSGTTFTEAQLKAMPTAALQNYLQHEAGAVQIPYLLIGLVVLGVALVCWRTALPEAHAPQETRKLDWAVLKQPNLRLGVIAQFFYVGAQVSVSSFFIRFAWHAARINEKNAALLLSFFLLAFMSGRFIGTVLMRFIAPARLLLLYSIINILLLVVAIFARGYVAVYALGGVEFFMSVMYPTIFALSIRGLGHRSKEGTSFLVMAIAGGAVFPVLLGYISDLTQNIQWAYAVPAVCFMVVSSFAIKNIGVKQVTLSTAH</sequence>
<dbReference type="AlphaFoldDB" id="A0A1C4CP02"/>
<keyword evidence="8 11" id="KW-0812">Transmembrane</keyword>
<gene>
    <name evidence="12" type="ORF">GA0116948_104221</name>
</gene>
<dbReference type="Gene3D" id="1.20.1250.20">
    <property type="entry name" value="MFS general substrate transporter like domains"/>
    <property type="match status" value="2"/>
</dbReference>
<evidence type="ECO:0000256" key="11">
    <source>
        <dbReference type="SAM" id="Phobius"/>
    </source>
</evidence>
<dbReference type="EMBL" id="FMAR01000004">
    <property type="protein sequence ID" value="SCC20759.1"/>
    <property type="molecule type" value="Genomic_DNA"/>
</dbReference>
<accession>A0A1C4CP02</accession>
<dbReference type="STRING" id="1335309.GA0116948_104221"/>
<dbReference type="PANTHER" id="PTHR43702:SF3">
    <property type="entry name" value="PROTEIN TSGA"/>
    <property type="match status" value="1"/>
</dbReference>
<dbReference type="CDD" id="cd17394">
    <property type="entry name" value="MFS_FucP_like"/>
    <property type="match status" value="1"/>
</dbReference>
<dbReference type="InterPro" id="IPR005964">
    <property type="entry name" value="Glc/Gal_transptr_bac"/>
</dbReference>
<keyword evidence="4" id="KW-0813">Transport</keyword>
<feature type="transmembrane region" description="Helical" evidence="11">
    <location>
        <begin position="74"/>
        <end position="92"/>
    </location>
</feature>
<dbReference type="GO" id="GO:0005354">
    <property type="term" value="F:galactose transmembrane transporter activity"/>
    <property type="evidence" value="ECO:0007669"/>
    <property type="project" value="InterPro"/>
</dbReference>
<dbReference type="InterPro" id="IPR005275">
    <property type="entry name" value="Lfuc_symporter_FucP"/>
</dbReference>
<feature type="transmembrane region" description="Helical" evidence="11">
    <location>
        <begin position="303"/>
        <end position="321"/>
    </location>
</feature>
<keyword evidence="9 11" id="KW-1133">Transmembrane helix</keyword>
<keyword evidence="6" id="KW-0997">Cell inner membrane</keyword>
<dbReference type="RefSeq" id="WP_089711165.1">
    <property type="nucleotide sequence ID" value="NZ_FMAR01000004.1"/>
</dbReference>
<dbReference type="InterPro" id="IPR011701">
    <property type="entry name" value="MFS"/>
</dbReference>
<dbReference type="InterPro" id="IPR036259">
    <property type="entry name" value="MFS_trans_sf"/>
</dbReference>
<evidence type="ECO:0000256" key="4">
    <source>
        <dbReference type="ARBA" id="ARBA00022448"/>
    </source>
</evidence>
<protein>
    <submittedName>
        <fullName evidence="12">MFS transporter, FHS family, L-fucose permease</fullName>
    </submittedName>
</protein>
<dbReference type="NCBIfam" id="TIGR01272">
    <property type="entry name" value="gluP"/>
    <property type="match status" value="1"/>
</dbReference>
<evidence type="ECO:0000313" key="12">
    <source>
        <dbReference type="EMBL" id="SCC20759.1"/>
    </source>
</evidence>
<dbReference type="Proteomes" id="UP000242818">
    <property type="component" value="Unassembled WGS sequence"/>
</dbReference>
<keyword evidence="7" id="KW-0762">Sugar transport</keyword>
<proteinExistence type="inferred from homology"/>
<comment type="function">
    <text evidence="1">Intake of glucose and galactose.</text>
</comment>
<evidence type="ECO:0000256" key="7">
    <source>
        <dbReference type="ARBA" id="ARBA00022597"/>
    </source>
</evidence>
<evidence type="ECO:0000256" key="5">
    <source>
        <dbReference type="ARBA" id="ARBA00022475"/>
    </source>
</evidence>
<dbReference type="InterPro" id="IPR050375">
    <property type="entry name" value="MFS_TsgA-like"/>
</dbReference>
<dbReference type="PANTHER" id="PTHR43702">
    <property type="entry name" value="L-FUCOSE-PROTON SYMPORTER"/>
    <property type="match status" value="1"/>
</dbReference>
<evidence type="ECO:0000256" key="9">
    <source>
        <dbReference type="ARBA" id="ARBA00022989"/>
    </source>
</evidence>
<feature type="transmembrane region" description="Helical" evidence="11">
    <location>
        <begin position="361"/>
        <end position="381"/>
    </location>
</feature>
<dbReference type="GO" id="GO:0015535">
    <property type="term" value="F:fucose:proton symporter activity"/>
    <property type="evidence" value="ECO:0007669"/>
    <property type="project" value="InterPro"/>
</dbReference>
<feature type="transmembrane region" description="Helical" evidence="11">
    <location>
        <begin position="273"/>
        <end position="291"/>
    </location>
</feature>
<feature type="transmembrane region" description="Helical" evidence="11">
    <location>
        <begin position="236"/>
        <end position="261"/>
    </location>
</feature>
<feature type="transmembrane region" description="Helical" evidence="11">
    <location>
        <begin position="98"/>
        <end position="116"/>
    </location>
</feature>
<comment type="subcellular location">
    <subcellularLocation>
        <location evidence="2">Cell inner membrane</location>
        <topology evidence="2">Multi-pass membrane protein</topology>
    </subcellularLocation>
</comment>
<feature type="transmembrane region" description="Helical" evidence="11">
    <location>
        <begin position="327"/>
        <end position="349"/>
    </location>
</feature>
<dbReference type="GO" id="GO:0055056">
    <property type="term" value="F:D-glucose transmembrane transporter activity"/>
    <property type="evidence" value="ECO:0007669"/>
    <property type="project" value="InterPro"/>
</dbReference>
<organism evidence="12 13">
    <name type="scientific">Chitinophaga costaii</name>
    <dbReference type="NCBI Taxonomy" id="1335309"/>
    <lineage>
        <taxon>Bacteria</taxon>
        <taxon>Pseudomonadati</taxon>
        <taxon>Bacteroidota</taxon>
        <taxon>Chitinophagia</taxon>
        <taxon>Chitinophagales</taxon>
        <taxon>Chitinophagaceae</taxon>
        <taxon>Chitinophaga</taxon>
    </lineage>
</organism>
<name>A0A1C4CP02_9BACT</name>
<evidence type="ECO:0000256" key="8">
    <source>
        <dbReference type="ARBA" id="ARBA00022692"/>
    </source>
</evidence>
<dbReference type="OrthoDB" id="9786665at2"/>
<evidence type="ECO:0000256" key="3">
    <source>
        <dbReference type="ARBA" id="ARBA00009120"/>
    </source>
</evidence>
<reference evidence="12 13" key="1">
    <citation type="submission" date="2016-08" db="EMBL/GenBank/DDBJ databases">
        <authorList>
            <person name="Seilhamer J.J."/>
        </authorList>
    </citation>
    <scope>NUCLEOTIDE SEQUENCE [LARGE SCALE GENOMIC DNA]</scope>
    <source>
        <strain evidence="12 13">A37T2</strain>
    </source>
</reference>
<evidence type="ECO:0000256" key="2">
    <source>
        <dbReference type="ARBA" id="ARBA00004429"/>
    </source>
</evidence>
<keyword evidence="5" id="KW-1003">Cell membrane</keyword>
<feature type="transmembrane region" description="Helical" evidence="11">
    <location>
        <begin position="387"/>
        <end position="406"/>
    </location>
</feature>
<keyword evidence="10 11" id="KW-0472">Membrane</keyword>
<feature type="transmembrane region" description="Helical" evidence="11">
    <location>
        <begin position="47"/>
        <end position="67"/>
    </location>
</feature>
<dbReference type="GO" id="GO:0005886">
    <property type="term" value="C:plasma membrane"/>
    <property type="evidence" value="ECO:0007669"/>
    <property type="project" value="UniProtKB-SubCell"/>
</dbReference>
<comment type="similarity">
    <text evidence="3">Belongs to the major facilitator superfamily. FHS transporter (TC 2.A.1.7) family.</text>
</comment>
<dbReference type="NCBIfam" id="TIGR00885">
    <property type="entry name" value="fucP"/>
    <property type="match status" value="1"/>
</dbReference>
<evidence type="ECO:0000313" key="13">
    <source>
        <dbReference type="Proteomes" id="UP000242818"/>
    </source>
</evidence>
<evidence type="ECO:0000256" key="6">
    <source>
        <dbReference type="ARBA" id="ARBA00022519"/>
    </source>
</evidence>
<evidence type="ECO:0000256" key="1">
    <source>
        <dbReference type="ARBA" id="ARBA00003321"/>
    </source>
</evidence>
<dbReference type="GO" id="GO:1904659">
    <property type="term" value="P:D-glucose transmembrane transport"/>
    <property type="evidence" value="ECO:0007669"/>
    <property type="project" value="InterPro"/>
</dbReference>
<feature type="transmembrane region" description="Helical" evidence="11">
    <location>
        <begin position="194"/>
        <end position="215"/>
    </location>
</feature>
<dbReference type="Pfam" id="PF07690">
    <property type="entry name" value="MFS_1"/>
    <property type="match status" value="1"/>
</dbReference>
<evidence type="ECO:0000256" key="10">
    <source>
        <dbReference type="ARBA" id="ARBA00023136"/>
    </source>
</evidence>
<keyword evidence="13" id="KW-1185">Reference proteome</keyword>